<comment type="caution">
    <text evidence="2">The sequence shown here is derived from an EMBL/GenBank/DDBJ whole genome shotgun (WGS) entry which is preliminary data.</text>
</comment>
<evidence type="ECO:0000256" key="1">
    <source>
        <dbReference type="SAM" id="MobiDB-lite"/>
    </source>
</evidence>
<feature type="compositionally biased region" description="Basic and acidic residues" evidence="1">
    <location>
        <begin position="1"/>
        <end position="10"/>
    </location>
</feature>
<proteinExistence type="predicted"/>
<sequence>MAENGRDGYNRRRNKFKDRQQNKDKNMQKPQQKTAEKPRFDKQKGTLIDRPQWIPPKLGQNQLPRTECPYCGKPVNDLSSALTDPASGAPVHFDCALRRLADREPLQEGESLTYIGGGRFGVIQFPNPQDTNHFVIKRIIQWEDKEKRAPWRRTVADNFSIT</sequence>
<reference evidence="2" key="1">
    <citation type="journal article" date="2020" name="mSystems">
        <title>Genome- and Community-Level Interaction Insights into Carbon Utilization and Element Cycling Functions of Hydrothermarchaeota in Hydrothermal Sediment.</title>
        <authorList>
            <person name="Zhou Z."/>
            <person name="Liu Y."/>
            <person name="Xu W."/>
            <person name="Pan J."/>
            <person name="Luo Z.H."/>
            <person name="Li M."/>
        </authorList>
    </citation>
    <scope>NUCLEOTIDE SEQUENCE [LARGE SCALE GENOMIC DNA]</scope>
    <source>
        <strain evidence="2">SpSt-503</strain>
    </source>
</reference>
<feature type="region of interest" description="Disordered" evidence="1">
    <location>
        <begin position="1"/>
        <end position="65"/>
    </location>
</feature>
<dbReference type="AlphaFoldDB" id="A0A7C3IJ66"/>
<dbReference type="EMBL" id="DSVL01000126">
    <property type="protein sequence ID" value="HFH28685.1"/>
    <property type="molecule type" value="Genomic_DNA"/>
</dbReference>
<feature type="compositionally biased region" description="Basic and acidic residues" evidence="1">
    <location>
        <begin position="34"/>
        <end position="44"/>
    </location>
</feature>
<accession>A0A7C3IJ66</accession>
<name>A0A7C3IJ66_9SPIR</name>
<gene>
    <name evidence="2" type="ORF">ENS59_04125</name>
</gene>
<feature type="compositionally biased region" description="Basic and acidic residues" evidence="1">
    <location>
        <begin position="17"/>
        <end position="27"/>
    </location>
</feature>
<organism evidence="2">
    <name type="scientific">Gracilinema caldarium</name>
    <dbReference type="NCBI Taxonomy" id="215591"/>
    <lineage>
        <taxon>Bacteria</taxon>
        <taxon>Pseudomonadati</taxon>
        <taxon>Spirochaetota</taxon>
        <taxon>Spirochaetia</taxon>
        <taxon>Spirochaetales</taxon>
        <taxon>Breznakiellaceae</taxon>
        <taxon>Gracilinema</taxon>
    </lineage>
</organism>
<protein>
    <submittedName>
        <fullName evidence="2">Uncharacterized protein</fullName>
    </submittedName>
</protein>
<evidence type="ECO:0000313" key="2">
    <source>
        <dbReference type="EMBL" id="HFH28685.1"/>
    </source>
</evidence>